<comment type="caution">
    <text evidence="1">The sequence shown here is derived from an EMBL/GenBank/DDBJ whole genome shotgun (WGS) entry which is preliminary data.</text>
</comment>
<protein>
    <submittedName>
        <fullName evidence="1">Uncharacterized protein</fullName>
    </submittedName>
</protein>
<accession>A0A1Y2K8P2</accession>
<dbReference type="AlphaFoldDB" id="A0A1Y2K8P2"/>
<evidence type="ECO:0000313" key="1">
    <source>
        <dbReference type="EMBL" id="OSM06999.1"/>
    </source>
</evidence>
<reference evidence="1 2" key="1">
    <citation type="journal article" date="2016" name="BMC Genomics">
        <title>Combined genomic and structural analyses of a cultured magnetotactic bacterium reveals its niche adaptation to a dynamic environment.</title>
        <authorList>
            <person name="Araujo A.C."/>
            <person name="Morillo V."/>
            <person name="Cypriano J."/>
            <person name="Teixeira L.C."/>
            <person name="Leao P."/>
            <person name="Lyra S."/>
            <person name="Almeida L.G."/>
            <person name="Bazylinski D.A."/>
            <person name="Vasconcellos A.T."/>
            <person name="Abreu F."/>
            <person name="Lins U."/>
        </authorList>
    </citation>
    <scope>NUCLEOTIDE SEQUENCE [LARGE SCALE GENOMIC DNA]</scope>
    <source>
        <strain evidence="1 2">IT-1</strain>
    </source>
</reference>
<dbReference type="RefSeq" id="WP_085440880.1">
    <property type="nucleotide sequence ID" value="NZ_LVJN01000015.1"/>
</dbReference>
<name>A0A1Y2K8P2_9PROT</name>
<gene>
    <name evidence="1" type="ORF">MAIT1_00099</name>
</gene>
<organism evidence="1 2">
    <name type="scientific">Magnetofaba australis IT-1</name>
    <dbReference type="NCBI Taxonomy" id="1434232"/>
    <lineage>
        <taxon>Bacteria</taxon>
        <taxon>Pseudomonadati</taxon>
        <taxon>Pseudomonadota</taxon>
        <taxon>Magnetococcia</taxon>
        <taxon>Magnetococcales</taxon>
        <taxon>Magnetococcaceae</taxon>
        <taxon>Magnetofaba</taxon>
    </lineage>
</organism>
<dbReference type="Proteomes" id="UP000194003">
    <property type="component" value="Unassembled WGS sequence"/>
</dbReference>
<evidence type="ECO:0000313" key="2">
    <source>
        <dbReference type="Proteomes" id="UP000194003"/>
    </source>
</evidence>
<keyword evidence="2" id="KW-1185">Reference proteome</keyword>
<dbReference type="STRING" id="1434232.MAIT1_00099"/>
<proteinExistence type="predicted"/>
<sequence length="161" mass="17276">MRLITLNTPLQSTLDIEQISPRWRRETEKMVDKMASGALISLPGIAGYALRVASTAAPSLLQFAILAPPMPAIAGTRTPTPILTVTAAIADSRYAADLWRDTVQRAFDAHPKWSADSPPQASWCALSPWAALARVPAPSATAASDLAKALVWRWATTDRSG</sequence>
<dbReference type="EMBL" id="LVJN01000015">
    <property type="protein sequence ID" value="OSM06999.1"/>
    <property type="molecule type" value="Genomic_DNA"/>
</dbReference>